<dbReference type="AlphaFoldDB" id="A0AAX3JN41"/>
<organism evidence="1 2">
    <name type="scientific">Borrelia miyamotoi</name>
    <dbReference type="NCBI Taxonomy" id="47466"/>
    <lineage>
        <taxon>Bacteria</taxon>
        <taxon>Pseudomonadati</taxon>
        <taxon>Spirochaetota</taxon>
        <taxon>Spirochaetia</taxon>
        <taxon>Spirochaetales</taxon>
        <taxon>Borreliaceae</taxon>
        <taxon>Borrelia</taxon>
    </lineage>
</organism>
<dbReference type="RefSeq" id="WP_242450663.1">
    <property type="nucleotide sequence ID" value="NZ_CP044626.1"/>
</dbReference>
<sequence length="369" mass="44356">MKITKSIKGKTNRYQYNLIVLISTLNFMNLKLKKYTQNNILYFFNGNLKRNKQKTVKIKTLQNYLYELEKKFRITHNYCKHLGKKCGSEVYYTLQYSKKECHTKINSHFKNIKIEKANKFKERVKIHSKENGSLKWECINNINNNKREKDILIKYIDKCNFKIDLPLDLLSLRINKTEKIELIKEIKRYEKIIKLLSDKDLSLMRRELKQNSKSGSIKNFLESKGYLDKQNQNSKQNIKLIKLKETLDITEAELKKQNYDEDVLKKEIKRIYEIYKEKPHFITERDKYKDLDILIRKIKVNTNLCREQERGKSDIKNNIFSILLEQLRHKIDISVLIPALKNFINAKDELRYSKVVDNTYYYELLKTIE</sequence>
<geneLocation type="plasmid" evidence="1 2">
    <name>pZSt-lp72</name>
</geneLocation>
<evidence type="ECO:0000313" key="1">
    <source>
        <dbReference type="EMBL" id="WAZ72352.1"/>
    </source>
</evidence>
<dbReference type="InterPro" id="IPR003459">
    <property type="entry name" value="Borrelia_plasmid_OrfA"/>
</dbReference>
<evidence type="ECO:0000313" key="2">
    <source>
        <dbReference type="Proteomes" id="UP001164513"/>
    </source>
</evidence>
<dbReference type="EMBL" id="CP114722">
    <property type="protein sequence ID" value="WAZ72352.1"/>
    <property type="molecule type" value="Genomic_DNA"/>
</dbReference>
<gene>
    <name evidence="1" type="ORF">O5404_04855</name>
</gene>
<accession>A0AAX3JN41</accession>
<name>A0AAX3JN41_9SPIR</name>
<protein>
    <submittedName>
        <fullName evidence="1">Plasmid maintenance protein</fullName>
    </submittedName>
</protein>
<keyword evidence="1" id="KW-0614">Plasmid</keyword>
<dbReference type="Proteomes" id="UP001164513">
    <property type="component" value="Plasmid pZSt-lp72"/>
</dbReference>
<dbReference type="Pfam" id="PF02414">
    <property type="entry name" value="Borrelia_orfA"/>
    <property type="match status" value="1"/>
</dbReference>
<reference evidence="1" key="1">
    <citation type="submission" date="2022-12" db="EMBL/GenBank/DDBJ databases">
        <title>B. miyamotoi WGS.</title>
        <authorList>
            <person name="Gabriele M."/>
            <person name="Kuleshov K.V."/>
            <person name="Hepner S."/>
            <person name="Hoornstra D."/>
            <person name="Hovius J.W."/>
            <person name="Platonov A.E."/>
            <person name="Fingerle V."/>
            <person name="Strube C."/>
        </authorList>
    </citation>
    <scope>NUCLEOTIDE SEQUENCE</scope>
    <source>
        <strain evidence="1">ZStruIII14-9</strain>
        <plasmid evidence="1">pZSt-lp72</plasmid>
    </source>
</reference>
<proteinExistence type="predicted"/>